<dbReference type="Pfam" id="PF01467">
    <property type="entry name" value="CTP_transf_like"/>
    <property type="match status" value="1"/>
</dbReference>
<keyword evidence="2 4" id="KW-0548">Nucleotidyltransferase</keyword>
<dbReference type="PANTHER" id="PTHR43793:SF1">
    <property type="entry name" value="FAD SYNTHASE"/>
    <property type="match status" value="1"/>
</dbReference>
<sequence>MIVGYTSGVFDLFHIGHLNILRNSKSMCDHLIVGVSTDDLVVKYKKKNPIIPMLERIEILRHIIYVDTVIVQEDMDKMKMWRRLKFNILFVGDDWFDTLKWQEYEKDFNKVGVRVIYFPYYRGTSSTKINQILDESR</sequence>
<dbReference type="InterPro" id="IPR014729">
    <property type="entry name" value="Rossmann-like_a/b/a_fold"/>
</dbReference>
<dbReference type="GO" id="GO:0016779">
    <property type="term" value="F:nucleotidyltransferase activity"/>
    <property type="evidence" value="ECO:0007669"/>
    <property type="project" value="UniProtKB-KW"/>
</dbReference>
<evidence type="ECO:0000313" key="4">
    <source>
        <dbReference type="EMBL" id="QJA78474.1"/>
    </source>
</evidence>
<protein>
    <submittedName>
        <fullName evidence="4">Putative cytidylyltransferase</fullName>
    </submittedName>
</protein>
<dbReference type="SUPFAM" id="SSF52374">
    <property type="entry name" value="Nucleotidylyl transferase"/>
    <property type="match status" value="1"/>
</dbReference>
<dbReference type="InterPro" id="IPR050385">
    <property type="entry name" value="Archaeal_FAD_synthase"/>
</dbReference>
<evidence type="ECO:0000256" key="1">
    <source>
        <dbReference type="ARBA" id="ARBA00022679"/>
    </source>
</evidence>
<reference evidence="4" key="1">
    <citation type="submission" date="2020-03" db="EMBL/GenBank/DDBJ databases">
        <title>The deep terrestrial virosphere.</title>
        <authorList>
            <person name="Holmfeldt K."/>
            <person name="Nilsson E."/>
            <person name="Simone D."/>
            <person name="Lopez-Fernandez M."/>
            <person name="Wu X."/>
            <person name="de Brujin I."/>
            <person name="Lundin D."/>
            <person name="Andersson A."/>
            <person name="Bertilsson S."/>
            <person name="Dopson M."/>
        </authorList>
    </citation>
    <scope>NUCLEOTIDE SEQUENCE</scope>
    <source>
        <strain evidence="4">MM415A01069</strain>
    </source>
</reference>
<evidence type="ECO:0000259" key="3">
    <source>
        <dbReference type="Pfam" id="PF01467"/>
    </source>
</evidence>
<dbReference type="NCBIfam" id="TIGR00125">
    <property type="entry name" value="cyt_tran_rel"/>
    <property type="match status" value="1"/>
</dbReference>
<dbReference type="InterPro" id="IPR004821">
    <property type="entry name" value="Cyt_trans-like"/>
</dbReference>
<keyword evidence="1 4" id="KW-0808">Transferase</keyword>
<dbReference type="Gene3D" id="3.40.50.620">
    <property type="entry name" value="HUPs"/>
    <property type="match status" value="1"/>
</dbReference>
<gene>
    <name evidence="4" type="ORF">MM415A01069_0008</name>
</gene>
<dbReference type="EMBL" id="MT142338">
    <property type="protein sequence ID" value="QJA78474.1"/>
    <property type="molecule type" value="Genomic_DNA"/>
</dbReference>
<accession>A0A6M3K9V0</accession>
<proteinExistence type="predicted"/>
<organism evidence="4">
    <name type="scientific">viral metagenome</name>
    <dbReference type="NCBI Taxonomy" id="1070528"/>
    <lineage>
        <taxon>unclassified sequences</taxon>
        <taxon>metagenomes</taxon>
        <taxon>organismal metagenomes</taxon>
    </lineage>
</organism>
<name>A0A6M3K9V0_9ZZZZ</name>
<evidence type="ECO:0000256" key="2">
    <source>
        <dbReference type="ARBA" id="ARBA00022695"/>
    </source>
</evidence>
<dbReference type="AlphaFoldDB" id="A0A6M3K9V0"/>
<dbReference type="PANTHER" id="PTHR43793">
    <property type="entry name" value="FAD SYNTHASE"/>
    <property type="match status" value="1"/>
</dbReference>
<feature type="domain" description="Cytidyltransferase-like" evidence="3">
    <location>
        <begin position="6"/>
        <end position="131"/>
    </location>
</feature>